<accession>A0A2U2ALZ6</accession>
<evidence type="ECO:0000256" key="7">
    <source>
        <dbReference type="ARBA" id="ARBA00022927"/>
    </source>
</evidence>
<dbReference type="Pfam" id="PF03544">
    <property type="entry name" value="TonB_C"/>
    <property type="match status" value="1"/>
</dbReference>
<dbReference type="PANTHER" id="PTHR33446">
    <property type="entry name" value="PROTEIN TONB-RELATED"/>
    <property type="match status" value="1"/>
</dbReference>
<dbReference type="AlphaFoldDB" id="A0A2U2ALZ6"/>
<dbReference type="InterPro" id="IPR051045">
    <property type="entry name" value="TonB-dependent_transducer"/>
</dbReference>
<comment type="caution">
    <text evidence="12">The sequence shown here is derived from an EMBL/GenBank/DDBJ whole genome shotgun (WGS) entry which is preliminary data.</text>
</comment>
<evidence type="ECO:0000256" key="9">
    <source>
        <dbReference type="ARBA" id="ARBA00023136"/>
    </source>
</evidence>
<dbReference type="Proteomes" id="UP000244948">
    <property type="component" value="Unassembled WGS sequence"/>
</dbReference>
<dbReference type="Gene3D" id="3.30.1150.10">
    <property type="match status" value="1"/>
</dbReference>
<keyword evidence="13" id="KW-1185">Reference proteome</keyword>
<dbReference type="RefSeq" id="WP_109235436.1">
    <property type="nucleotide sequence ID" value="NZ_BMXZ01000001.1"/>
</dbReference>
<keyword evidence="8" id="KW-1133">Transmembrane helix</keyword>
<evidence type="ECO:0000256" key="2">
    <source>
        <dbReference type="ARBA" id="ARBA00006555"/>
    </source>
</evidence>
<comment type="subcellular location">
    <subcellularLocation>
        <location evidence="1">Cell inner membrane</location>
        <topology evidence="1">Single-pass membrane protein</topology>
        <orientation evidence="1">Periplasmic side</orientation>
    </subcellularLocation>
</comment>
<dbReference type="EMBL" id="QEWR01000002">
    <property type="protein sequence ID" value="PWD84234.1"/>
    <property type="molecule type" value="Genomic_DNA"/>
</dbReference>
<evidence type="ECO:0000256" key="1">
    <source>
        <dbReference type="ARBA" id="ARBA00004383"/>
    </source>
</evidence>
<keyword evidence="7" id="KW-0653">Protein transport</keyword>
<proteinExistence type="inferred from homology"/>
<evidence type="ECO:0000256" key="4">
    <source>
        <dbReference type="ARBA" id="ARBA00022475"/>
    </source>
</evidence>
<keyword evidence="9" id="KW-0472">Membrane</keyword>
<reference evidence="12 13" key="1">
    <citation type="journal article" date="2018" name="Genome Announc.">
        <title>Ignatzschineria cameli sp. nov., isolated from necrotic foot tissue of dromedaries (Camelus dromedarius) and associated maggots (Wohlfahrtia species) in Dubai.</title>
        <authorList>
            <person name="Tsang C.C."/>
            <person name="Tang J.Y."/>
            <person name="Fong J.Y."/>
            <person name="Kinne J."/>
            <person name="Lee H.H."/>
            <person name="Joseph M."/>
            <person name="Jose S."/>
            <person name="Schuster R.K."/>
            <person name="Tang Y."/>
            <person name="Sivakumar S."/>
            <person name="Chen J.H."/>
            <person name="Teng J.L."/>
            <person name="Lau S.K."/>
            <person name="Wernery U."/>
            <person name="Woo P.C."/>
        </authorList>
    </citation>
    <scope>NUCLEOTIDE SEQUENCE [LARGE SCALE GENOMIC DNA]</scope>
    <source>
        <strain evidence="12 13">KCTC 22643</strain>
    </source>
</reference>
<evidence type="ECO:0000256" key="6">
    <source>
        <dbReference type="ARBA" id="ARBA00022692"/>
    </source>
</evidence>
<evidence type="ECO:0000313" key="12">
    <source>
        <dbReference type="EMBL" id="PWD84234.1"/>
    </source>
</evidence>
<evidence type="ECO:0000256" key="8">
    <source>
        <dbReference type="ARBA" id="ARBA00022989"/>
    </source>
</evidence>
<dbReference type="NCBIfam" id="TIGR01352">
    <property type="entry name" value="tonB_Cterm"/>
    <property type="match status" value="1"/>
</dbReference>
<dbReference type="SUPFAM" id="SSF74653">
    <property type="entry name" value="TolA/TonB C-terminal domain"/>
    <property type="match status" value="1"/>
</dbReference>
<keyword evidence="4" id="KW-1003">Cell membrane</keyword>
<evidence type="ECO:0000313" key="13">
    <source>
        <dbReference type="Proteomes" id="UP000244948"/>
    </source>
</evidence>
<dbReference type="GO" id="GO:0015031">
    <property type="term" value="P:protein transport"/>
    <property type="evidence" value="ECO:0007669"/>
    <property type="project" value="UniProtKB-KW"/>
</dbReference>
<dbReference type="InterPro" id="IPR037682">
    <property type="entry name" value="TonB_C"/>
</dbReference>
<feature type="region of interest" description="Disordered" evidence="10">
    <location>
        <begin position="59"/>
        <end position="82"/>
    </location>
</feature>
<feature type="region of interest" description="Disordered" evidence="10">
    <location>
        <begin position="100"/>
        <end position="195"/>
    </location>
</feature>
<sequence length="267" mass="29917">MFKFSNIVIFAGVLLFHYAILQRLLIAPPDQIVKQDLAAAGTILEISLIPEMRMESASVNLPSSTTSVVEQEESEKALESFEPEKAVESIIAVDQPAEESIEKRVQEPLTAPTQNLNESKPKKSEPKQSALKLEKKPVKKEERREEKKQGNNPKANRSNNRNPGGSDLRNQAFVPPSHQGAALGNRKPRYPELSLRRREEGQVTLVATVLPSGRAKSVKVHKSSGYPRLDEAALKAAKEYRYQPAQKEGKAIEYDYLFTVTFKIEKR</sequence>
<organism evidence="12 13">
    <name type="scientific">Ignatzschineria indica</name>
    <dbReference type="NCBI Taxonomy" id="472583"/>
    <lineage>
        <taxon>Bacteria</taxon>
        <taxon>Pseudomonadati</taxon>
        <taxon>Pseudomonadota</taxon>
        <taxon>Gammaproteobacteria</taxon>
        <taxon>Cardiobacteriales</taxon>
        <taxon>Ignatzschineriaceae</taxon>
        <taxon>Ignatzschineria</taxon>
    </lineage>
</organism>
<dbReference type="GO" id="GO:0005886">
    <property type="term" value="C:plasma membrane"/>
    <property type="evidence" value="ECO:0007669"/>
    <property type="project" value="UniProtKB-SubCell"/>
</dbReference>
<keyword evidence="5" id="KW-0997">Cell inner membrane</keyword>
<evidence type="ECO:0000259" key="11">
    <source>
        <dbReference type="PROSITE" id="PS52015"/>
    </source>
</evidence>
<comment type="similarity">
    <text evidence="2">Belongs to the TonB family.</text>
</comment>
<dbReference type="InterPro" id="IPR006260">
    <property type="entry name" value="TonB/TolA_C"/>
</dbReference>
<name>A0A2U2ALZ6_9GAMM</name>
<evidence type="ECO:0000256" key="10">
    <source>
        <dbReference type="SAM" id="MobiDB-lite"/>
    </source>
</evidence>
<dbReference type="GO" id="GO:0055085">
    <property type="term" value="P:transmembrane transport"/>
    <property type="evidence" value="ECO:0007669"/>
    <property type="project" value="InterPro"/>
</dbReference>
<gene>
    <name evidence="12" type="ORF">DC082_01430</name>
</gene>
<evidence type="ECO:0000256" key="5">
    <source>
        <dbReference type="ARBA" id="ARBA00022519"/>
    </source>
</evidence>
<dbReference type="PROSITE" id="PS52015">
    <property type="entry name" value="TONB_CTD"/>
    <property type="match status" value="1"/>
</dbReference>
<evidence type="ECO:0000256" key="3">
    <source>
        <dbReference type="ARBA" id="ARBA00022448"/>
    </source>
</evidence>
<keyword evidence="3" id="KW-0813">Transport</keyword>
<feature type="compositionally biased region" description="Basic and acidic residues" evidence="10">
    <location>
        <begin position="119"/>
        <end position="149"/>
    </location>
</feature>
<feature type="domain" description="TonB C-terminal" evidence="11">
    <location>
        <begin position="175"/>
        <end position="267"/>
    </location>
</feature>
<protein>
    <recommendedName>
        <fullName evidence="11">TonB C-terminal domain-containing protein</fullName>
    </recommendedName>
</protein>
<keyword evidence="6" id="KW-0812">Transmembrane</keyword>
<feature type="compositionally biased region" description="Low complexity" evidence="10">
    <location>
        <begin position="151"/>
        <end position="163"/>
    </location>
</feature>